<keyword evidence="3" id="KW-1185">Reference proteome</keyword>
<dbReference type="Proteomes" id="UP000319383">
    <property type="component" value="Chromosome"/>
</dbReference>
<proteinExistence type="predicted"/>
<dbReference type="AlphaFoldDB" id="A0A517ZK79"/>
<name>A0A517ZK79_9PLAN</name>
<feature type="region of interest" description="Disordered" evidence="1">
    <location>
        <begin position="1"/>
        <end position="24"/>
    </location>
</feature>
<organism evidence="2 3">
    <name type="scientific">Symmachiella dynata</name>
    <dbReference type="NCBI Taxonomy" id="2527995"/>
    <lineage>
        <taxon>Bacteria</taxon>
        <taxon>Pseudomonadati</taxon>
        <taxon>Planctomycetota</taxon>
        <taxon>Planctomycetia</taxon>
        <taxon>Planctomycetales</taxon>
        <taxon>Planctomycetaceae</taxon>
        <taxon>Symmachiella</taxon>
    </lineage>
</organism>
<dbReference type="RefSeq" id="WP_145374897.1">
    <property type="nucleotide sequence ID" value="NZ_CP036276.1"/>
</dbReference>
<evidence type="ECO:0000313" key="3">
    <source>
        <dbReference type="Proteomes" id="UP000319383"/>
    </source>
</evidence>
<feature type="compositionally biased region" description="Polar residues" evidence="1">
    <location>
        <begin position="1"/>
        <end position="16"/>
    </location>
</feature>
<reference evidence="2 3" key="1">
    <citation type="submission" date="2019-02" db="EMBL/GenBank/DDBJ databases">
        <title>Deep-cultivation of Planctomycetes and their phenomic and genomic characterization uncovers novel biology.</title>
        <authorList>
            <person name="Wiegand S."/>
            <person name="Jogler M."/>
            <person name="Boedeker C."/>
            <person name="Pinto D."/>
            <person name="Vollmers J."/>
            <person name="Rivas-Marin E."/>
            <person name="Kohn T."/>
            <person name="Peeters S.H."/>
            <person name="Heuer A."/>
            <person name="Rast P."/>
            <person name="Oberbeckmann S."/>
            <person name="Bunk B."/>
            <person name="Jeske O."/>
            <person name="Meyerdierks A."/>
            <person name="Storesund J.E."/>
            <person name="Kallscheuer N."/>
            <person name="Luecker S."/>
            <person name="Lage O.M."/>
            <person name="Pohl T."/>
            <person name="Merkel B.J."/>
            <person name="Hornburger P."/>
            <person name="Mueller R.-W."/>
            <person name="Bruemmer F."/>
            <person name="Labrenz M."/>
            <person name="Spormann A.M."/>
            <person name="Op den Camp H."/>
            <person name="Overmann J."/>
            <person name="Amann R."/>
            <person name="Jetten M.S.M."/>
            <person name="Mascher T."/>
            <person name="Medema M.H."/>
            <person name="Devos D.P."/>
            <person name="Kaster A.-K."/>
            <person name="Ovreas L."/>
            <person name="Rohde M."/>
            <person name="Galperin M.Y."/>
            <person name="Jogler C."/>
        </authorList>
    </citation>
    <scope>NUCLEOTIDE SEQUENCE [LARGE SCALE GENOMIC DNA]</scope>
    <source>
        <strain evidence="2 3">Mal52</strain>
    </source>
</reference>
<accession>A0A517ZK79</accession>
<protein>
    <submittedName>
        <fullName evidence="2">Uncharacterized protein</fullName>
    </submittedName>
</protein>
<dbReference type="KEGG" id="sdyn:Mal52_13680"/>
<dbReference type="EMBL" id="CP036276">
    <property type="protein sequence ID" value="QDU42899.1"/>
    <property type="molecule type" value="Genomic_DNA"/>
</dbReference>
<evidence type="ECO:0000256" key="1">
    <source>
        <dbReference type="SAM" id="MobiDB-lite"/>
    </source>
</evidence>
<sequence length="99" mass="10885">MTSNRAEGETATSTDAPASPDWKRSMAGNSVAIFKSDASDEHGGNRTQTSIYVQRRIRNRENGEWTNAKYFYPSDIPILRALLAAAEQHLLASDTDVPS</sequence>
<evidence type="ECO:0000313" key="2">
    <source>
        <dbReference type="EMBL" id="QDU42899.1"/>
    </source>
</evidence>
<gene>
    <name evidence="2" type="ORF">Mal52_13680</name>
</gene>